<keyword evidence="3" id="KW-1185">Reference proteome</keyword>
<sequence length="118" mass="13175">MPNLLREWPDLAGAFTAFLVAHSLETEAALIDQLVGSAEQRLARVLLKLANVGNGSRDFGITSNVKQEMLANLIGSTRPRVNYFLNKFRRLNLIEYGGRTPPGTIKVHSRLRRLGEMD</sequence>
<accession>A0A1T4SKK5</accession>
<organism evidence="2 3">
    <name type="scientific">Enhydrobacter aerosaccus</name>
    <dbReference type="NCBI Taxonomy" id="225324"/>
    <lineage>
        <taxon>Bacteria</taxon>
        <taxon>Pseudomonadati</taxon>
        <taxon>Pseudomonadota</taxon>
        <taxon>Alphaproteobacteria</taxon>
        <taxon>Hyphomicrobiales</taxon>
        <taxon>Enhydrobacter</taxon>
    </lineage>
</organism>
<dbReference type="STRING" id="225324.SAMN02745126_04781"/>
<protein>
    <submittedName>
        <fullName evidence="2">Crp-like helix-turn-helix domain-containing protein</fullName>
    </submittedName>
</protein>
<dbReference type="Gene3D" id="1.10.10.10">
    <property type="entry name" value="Winged helix-like DNA-binding domain superfamily/Winged helix DNA-binding domain"/>
    <property type="match status" value="1"/>
</dbReference>
<dbReference type="Proteomes" id="UP000190092">
    <property type="component" value="Unassembled WGS sequence"/>
</dbReference>
<dbReference type="GO" id="GO:0006355">
    <property type="term" value="P:regulation of DNA-templated transcription"/>
    <property type="evidence" value="ECO:0007669"/>
    <property type="project" value="InterPro"/>
</dbReference>
<dbReference type="InterPro" id="IPR036390">
    <property type="entry name" value="WH_DNA-bd_sf"/>
</dbReference>
<dbReference type="EMBL" id="FUWJ01000008">
    <property type="protein sequence ID" value="SKA28391.1"/>
    <property type="molecule type" value="Genomic_DNA"/>
</dbReference>
<evidence type="ECO:0000313" key="2">
    <source>
        <dbReference type="EMBL" id="SKA28391.1"/>
    </source>
</evidence>
<dbReference type="GO" id="GO:0003677">
    <property type="term" value="F:DNA binding"/>
    <property type="evidence" value="ECO:0007669"/>
    <property type="project" value="InterPro"/>
</dbReference>
<dbReference type="Pfam" id="PF13545">
    <property type="entry name" value="HTH_Crp_2"/>
    <property type="match status" value="1"/>
</dbReference>
<dbReference type="InterPro" id="IPR012318">
    <property type="entry name" value="HTH_CRP"/>
</dbReference>
<proteinExistence type="predicted"/>
<gene>
    <name evidence="2" type="ORF">SAMN02745126_04781</name>
</gene>
<evidence type="ECO:0000313" key="3">
    <source>
        <dbReference type="Proteomes" id="UP000190092"/>
    </source>
</evidence>
<dbReference type="InterPro" id="IPR036388">
    <property type="entry name" value="WH-like_DNA-bd_sf"/>
</dbReference>
<name>A0A1T4SKK5_9HYPH</name>
<evidence type="ECO:0000259" key="1">
    <source>
        <dbReference type="PROSITE" id="PS51063"/>
    </source>
</evidence>
<dbReference type="SUPFAM" id="SSF46785">
    <property type="entry name" value="Winged helix' DNA-binding domain"/>
    <property type="match status" value="1"/>
</dbReference>
<reference evidence="3" key="1">
    <citation type="submission" date="2017-02" db="EMBL/GenBank/DDBJ databases">
        <authorList>
            <person name="Varghese N."/>
            <person name="Submissions S."/>
        </authorList>
    </citation>
    <scope>NUCLEOTIDE SEQUENCE [LARGE SCALE GENOMIC DNA]</scope>
    <source>
        <strain evidence="3">ATCC 27094</strain>
    </source>
</reference>
<feature type="domain" description="HTH crp-type" evidence="1">
    <location>
        <begin position="36"/>
        <end position="111"/>
    </location>
</feature>
<dbReference type="AlphaFoldDB" id="A0A1T4SKK5"/>
<dbReference type="PROSITE" id="PS51063">
    <property type="entry name" value="HTH_CRP_2"/>
    <property type="match status" value="1"/>
</dbReference>